<dbReference type="Gene3D" id="3.40.50.2000">
    <property type="entry name" value="Glycogen Phosphorylase B"/>
    <property type="match status" value="2"/>
</dbReference>
<dbReference type="RefSeq" id="WP_251874242.1">
    <property type="nucleotide sequence ID" value="NZ_CP098755.1"/>
</dbReference>
<evidence type="ECO:0000256" key="2">
    <source>
        <dbReference type="ARBA" id="ARBA00022679"/>
    </source>
</evidence>
<gene>
    <name evidence="5" type="ORF">NDK47_07560</name>
</gene>
<dbReference type="InterPro" id="IPR001296">
    <property type="entry name" value="Glyco_trans_1"/>
</dbReference>
<dbReference type="PANTHER" id="PTHR12526:SF629">
    <property type="entry name" value="TEICHURONIC ACID BIOSYNTHESIS GLYCOSYLTRANSFERASE TUAH-RELATED"/>
    <property type="match status" value="1"/>
</dbReference>
<keyword evidence="2" id="KW-0808">Transferase</keyword>
<evidence type="ECO:0000259" key="4">
    <source>
        <dbReference type="Pfam" id="PF13439"/>
    </source>
</evidence>
<feature type="domain" description="Glycosyltransferase subfamily 4-like N-terminal" evidence="4">
    <location>
        <begin position="21"/>
        <end position="158"/>
    </location>
</feature>
<proteinExistence type="predicted"/>
<keyword evidence="1" id="KW-0328">Glycosyltransferase</keyword>
<organism evidence="5 6">
    <name type="scientific">Brevibacillus ruminantium</name>
    <dbReference type="NCBI Taxonomy" id="2950604"/>
    <lineage>
        <taxon>Bacteria</taxon>
        <taxon>Bacillati</taxon>
        <taxon>Bacillota</taxon>
        <taxon>Bacilli</taxon>
        <taxon>Bacillales</taxon>
        <taxon>Paenibacillaceae</taxon>
        <taxon>Brevibacillus</taxon>
    </lineage>
</organism>
<dbReference type="PANTHER" id="PTHR12526">
    <property type="entry name" value="GLYCOSYLTRANSFERASE"/>
    <property type="match status" value="1"/>
</dbReference>
<dbReference type="Pfam" id="PF00534">
    <property type="entry name" value="Glycos_transf_1"/>
    <property type="match status" value="1"/>
</dbReference>
<keyword evidence="6" id="KW-1185">Reference proteome</keyword>
<protein>
    <submittedName>
        <fullName evidence="5">Glycosyltransferase family 4 protein</fullName>
    </submittedName>
</protein>
<accession>A0ABY4WKD1</accession>
<sequence>MSRKVVHLTSVHGAYDTRIFHKQCKTLAKNGYQVVLVVPHEQDQQIDDISIRAVPLRTGRLSRMTRTVRDVYLQARKEDAELYHFHDPELIFVGLLLKLHGKKVIYDVHEDVPRQILSKHWIKPWVRLFVAKAVEGVEAIGARWFDGIVTVTTKIAKRFPAEKTWLVQNFPMLEEFALPAEDGSVEKENALAFIGDISMIRGVKQTVEALSRLPESSPVRLKLAGRFAPPELEEEFRSMPGWERVEYLGWLSRDHIRKLLAEVRGGIVPYHPVPNYIDAQPNKLFEYMAAGIPVIASDFPLWREFVAKENCGVLVNPQNVDAIARAIQELLDDPDEAQAMGRRGRSVVEERYNWEAEGRSLTALYQKLLPLLSKEGRDDGK</sequence>
<dbReference type="Pfam" id="PF13439">
    <property type="entry name" value="Glyco_transf_4"/>
    <property type="match status" value="1"/>
</dbReference>
<feature type="domain" description="Glycosyl transferase family 1" evidence="3">
    <location>
        <begin position="181"/>
        <end position="346"/>
    </location>
</feature>
<dbReference type="CDD" id="cd03794">
    <property type="entry name" value="GT4_WbuB-like"/>
    <property type="match status" value="1"/>
</dbReference>
<dbReference type="SUPFAM" id="SSF53756">
    <property type="entry name" value="UDP-Glycosyltransferase/glycogen phosphorylase"/>
    <property type="match status" value="1"/>
</dbReference>
<dbReference type="Proteomes" id="UP001056500">
    <property type="component" value="Chromosome"/>
</dbReference>
<reference evidence="5" key="1">
    <citation type="submission" date="2022-06" db="EMBL/GenBank/DDBJ databases">
        <title>Genome sequencing of Brevibacillus sp. BB3-R1.</title>
        <authorList>
            <person name="Heo J."/>
            <person name="Lee D."/>
            <person name="Won M."/>
            <person name="Han B.-H."/>
            <person name="Hong S.-B."/>
            <person name="Kwon S.-W."/>
        </authorList>
    </citation>
    <scope>NUCLEOTIDE SEQUENCE</scope>
    <source>
        <strain evidence="5">BB3-R1</strain>
    </source>
</reference>
<evidence type="ECO:0000313" key="5">
    <source>
        <dbReference type="EMBL" id="USG67139.1"/>
    </source>
</evidence>
<dbReference type="InterPro" id="IPR028098">
    <property type="entry name" value="Glyco_trans_4-like_N"/>
</dbReference>
<evidence type="ECO:0000259" key="3">
    <source>
        <dbReference type="Pfam" id="PF00534"/>
    </source>
</evidence>
<dbReference type="EMBL" id="CP098755">
    <property type="protein sequence ID" value="USG67139.1"/>
    <property type="molecule type" value="Genomic_DNA"/>
</dbReference>
<evidence type="ECO:0000256" key="1">
    <source>
        <dbReference type="ARBA" id="ARBA00022676"/>
    </source>
</evidence>
<evidence type="ECO:0000313" key="6">
    <source>
        <dbReference type="Proteomes" id="UP001056500"/>
    </source>
</evidence>
<name>A0ABY4WKD1_9BACL</name>